<dbReference type="Proteomes" id="UP000030655">
    <property type="component" value="Unassembled WGS sequence"/>
</dbReference>
<dbReference type="EMBL" id="KK365288">
    <property type="protein sequence ID" value="KCZ79371.1"/>
    <property type="molecule type" value="Genomic_DNA"/>
</dbReference>
<reference evidence="1 2" key="2">
    <citation type="submission" date="2014-03" db="EMBL/GenBank/DDBJ databases">
        <title>The Genome Sequence of Anncaliia algerae insect isolate PRA339.</title>
        <authorList>
            <consortium name="The Broad Institute Genome Sequencing Platform"/>
            <consortium name="The Broad Institute Genome Sequencing Center for Infectious Disease"/>
            <person name="Cuomo C."/>
            <person name="Becnel J."/>
            <person name="Sanscrainte N."/>
            <person name="Walker B."/>
            <person name="Young S.K."/>
            <person name="Zeng Q."/>
            <person name="Gargeya S."/>
            <person name="Fitzgerald M."/>
            <person name="Haas B."/>
            <person name="Abouelleil A."/>
            <person name="Alvarado L."/>
            <person name="Arachchi H.M."/>
            <person name="Berlin A.M."/>
            <person name="Chapman S.B."/>
            <person name="Dewar J."/>
            <person name="Goldberg J."/>
            <person name="Griggs A."/>
            <person name="Gujja S."/>
            <person name="Hansen M."/>
            <person name="Howarth C."/>
            <person name="Imamovic A."/>
            <person name="Larimer J."/>
            <person name="McCowan C."/>
            <person name="Murphy C."/>
            <person name="Neiman D."/>
            <person name="Pearson M."/>
            <person name="Priest M."/>
            <person name="Roberts A."/>
            <person name="Saif S."/>
            <person name="Shea T."/>
            <person name="Sisk P."/>
            <person name="Sykes S."/>
            <person name="Wortman J."/>
            <person name="Nusbaum C."/>
            <person name="Birren B."/>
        </authorList>
    </citation>
    <scope>NUCLEOTIDE SEQUENCE [LARGE SCALE GENOMIC DNA]</scope>
    <source>
        <strain evidence="1 2">PRA339</strain>
    </source>
</reference>
<evidence type="ECO:0000313" key="2">
    <source>
        <dbReference type="Proteomes" id="UP000030655"/>
    </source>
</evidence>
<sequence>MNLDLTRKLFRSQKNGYEINASIFKNTFFSMANIKINKTLQTCYLYLHKFPTLEIVKMTGIQSEAVTACCQHLRELVSDNLELSDMKIGGPGIIVEIDESKLDKRKYHRVIWLKPYGL</sequence>
<dbReference type="AlphaFoldDB" id="A0A059EXB4"/>
<dbReference type="HOGENOM" id="CLU_044348_2_2_1"/>
<gene>
    <name evidence="1" type="ORF">H312_03240</name>
</gene>
<dbReference type="VEuPathDB" id="MicrosporidiaDB:H312_03240"/>
<organism evidence="1 2">
    <name type="scientific">Anncaliia algerae PRA339</name>
    <dbReference type="NCBI Taxonomy" id="1288291"/>
    <lineage>
        <taxon>Eukaryota</taxon>
        <taxon>Fungi</taxon>
        <taxon>Fungi incertae sedis</taxon>
        <taxon>Microsporidia</taxon>
        <taxon>Tubulinosematoidea</taxon>
        <taxon>Tubulinosematidae</taxon>
        <taxon>Anncaliia</taxon>
    </lineage>
</organism>
<dbReference type="OrthoDB" id="6409943at2759"/>
<name>A0A059EXB4_9MICR</name>
<protein>
    <submittedName>
        <fullName evidence="1">Uncharacterized protein</fullName>
    </submittedName>
</protein>
<accession>A0A059EXB4</accession>
<evidence type="ECO:0000313" key="1">
    <source>
        <dbReference type="EMBL" id="KCZ79371.1"/>
    </source>
</evidence>
<proteinExistence type="predicted"/>
<reference evidence="2" key="1">
    <citation type="submission" date="2013-02" db="EMBL/GenBank/DDBJ databases">
        <authorList>
            <consortium name="The Broad Institute Genome Sequencing Platform"/>
            <person name="Cuomo C."/>
            <person name="Becnel J."/>
            <person name="Sanscrainte N."/>
            <person name="Walker B."/>
            <person name="Young S.K."/>
            <person name="Zeng Q."/>
            <person name="Gargeya S."/>
            <person name="Fitzgerald M."/>
            <person name="Haas B."/>
            <person name="Abouelleil A."/>
            <person name="Alvarado L."/>
            <person name="Arachchi H.M."/>
            <person name="Berlin A.M."/>
            <person name="Chapman S.B."/>
            <person name="Dewar J."/>
            <person name="Goldberg J."/>
            <person name="Griggs A."/>
            <person name="Gujja S."/>
            <person name="Hansen M."/>
            <person name="Howarth C."/>
            <person name="Imamovic A."/>
            <person name="Larimer J."/>
            <person name="McCowan C."/>
            <person name="Murphy C."/>
            <person name="Neiman D."/>
            <person name="Pearson M."/>
            <person name="Priest M."/>
            <person name="Roberts A."/>
            <person name="Saif S."/>
            <person name="Shea T."/>
            <person name="Sisk P."/>
            <person name="Sykes S."/>
            <person name="Wortman J."/>
            <person name="Nusbaum C."/>
            <person name="Birren B."/>
        </authorList>
    </citation>
    <scope>NUCLEOTIDE SEQUENCE [LARGE SCALE GENOMIC DNA]</scope>
    <source>
        <strain evidence="2">PRA339</strain>
    </source>
</reference>
<keyword evidence="2" id="KW-1185">Reference proteome</keyword>